<dbReference type="InterPro" id="IPR009000">
    <property type="entry name" value="Transl_B-barrel_sf"/>
</dbReference>
<evidence type="ECO:0000256" key="2">
    <source>
        <dbReference type="ARBA" id="ARBA00022490"/>
    </source>
</evidence>
<organism evidence="7 8">
    <name type="scientific">Rubritalea spongiae</name>
    <dbReference type="NCBI Taxonomy" id="430797"/>
    <lineage>
        <taxon>Bacteria</taxon>
        <taxon>Pseudomonadati</taxon>
        <taxon>Verrucomicrobiota</taxon>
        <taxon>Verrucomicrobiia</taxon>
        <taxon>Verrucomicrobiales</taxon>
        <taxon>Rubritaleaceae</taxon>
        <taxon>Rubritalea</taxon>
    </lineage>
</organism>
<dbReference type="PANTHER" id="PTHR43721:SF22">
    <property type="entry name" value="ELONGATION FACTOR TU, MITOCHONDRIAL"/>
    <property type="match status" value="1"/>
</dbReference>
<dbReference type="Pfam" id="PF00009">
    <property type="entry name" value="GTP_EFTU"/>
    <property type="match status" value="1"/>
</dbReference>
<dbReference type="Pfam" id="PF25461">
    <property type="entry name" value="Beta-barrel_SelB"/>
    <property type="match status" value="1"/>
</dbReference>
<dbReference type="Gene3D" id="1.10.10.2770">
    <property type="match status" value="1"/>
</dbReference>
<dbReference type="InterPro" id="IPR005225">
    <property type="entry name" value="Small_GTP-bd"/>
</dbReference>
<evidence type="ECO:0000256" key="1">
    <source>
        <dbReference type="ARBA" id="ARBA00004496"/>
    </source>
</evidence>
<dbReference type="CDD" id="cd15491">
    <property type="entry name" value="selB_III"/>
    <property type="match status" value="1"/>
</dbReference>
<dbReference type="GO" id="GO:0003746">
    <property type="term" value="F:translation elongation factor activity"/>
    <property type="evidence" value="ECO:0007669"/>
    <property type="project" value="UniProtKB-KW"/>
</dbReference>
<proteinExistence type="predicted"/>
<dbReference type="PROSITE" id="PS51722">
    <property type="entry name" value="G_TR_2"/>
    <property type="match status" value="1"/>
</dbReference>
<dbReference type="InterPro" id="IPR036388">
    <property type="entry name" value="WH-like_DNA-bd_sf"/>
</dbReference>
<dbReference type="InterPro" id="IPR050055">
    <property type="entry name" value="EF-Tu_GTPase"/>
</dbReference>
<dbReference type="PANTHER" id="PTHR43721">
    <property type="entry name" value="ELONGATION FACTOR TU-RELATED"/>
    <property type="match status" value="1"/>
</dbReference>
<dbReference type="PROSITE" id="PS00301">
    <property type="entry name" value="G_TR_1"/>
    <property type="match status" value="1"/>
</dbReference>
<dbReference type="InterPro" id="IPR036390">
    <property type="entry name" value="WH_DNA-bd_sf"/>
</dbReference>
<sequence length="634" mass="69466">MNIILGTAGHIDHGKSSLIKALTGTDPDRLPEEKSRGVTIELGFAHLKLENFEIGLIDVPGHADFINNMVSGVGALDIALFIVAADDGWMPQSEEHLQILHYLGITNVIIALTKSDLADDLEFTIELVREEIHETPISQAPIIPISSVTGDGISQLKAEILNRANKLQASPKHHIPRLSVDRAFSPKGTGTVVTGTLTGQSLNRGDLIVSLPENLTASIRNVQNHNQALDASVSGMRTALNLPDLPLHQRGKPGVKRGSLLTLPDHLEAVDTIDVALERASRSITGQSATARVLKNTETVILHHGTSRTRARVILNDRTTLDLAEKCFAQLRLESPIAACVGDRFVIRDGAQQGTLAGGIILDAGSKARGFRTKKRANFLAKRSVAPDNLRELILSELLHKPAIPSSPPLLNLPFTKAYIQQTVEKLAKEKKITLRKNWILAPSWWKEIITSAAKLVDQWHSSHSDSPSMPMGAWKTQLISEGAPEALLDSIEKQLLSNGYMKQKDGIANEEHSLELPQRLVPHAQKILKSLKDGGLTPPPRVELAPDEASQQALTFLIRSNQVIELDPKALLDSQNYQKLHQSIRDYLTQNQRATASELREHSGTSRKYLMPLLESLDAEGITIRDGDYRSLA</sequence>
<dbReference type="EMBL" id="JBHUJC010000018">
    <property type="protein sequence ID" value="MFD2275977.1"/>
    <property type="molecule type" value="Genomic_DNA"/>
</dbReference>
<keyword evidence="7" id="KW-0251">Elongation factor</keyword>
<dbReference type="Pfam" id="PF09107">
    <property type="entry name" value="WHD_3rd_SelB"/>
    <property type="match status" value="1"/>
</dbReference>
<dbReference type="SUPFAM" id="SSF52540">
    <property type="entry name" value="P-loop containing nucleoside triphosphate hydrolases"/>
    <property type="match status" value="1"/>
</dbReference>
<dbReference type="Gene3D" id="1.10.10.10">
    <property type="entry name" value="Winged helix-like DNA-binding domain superfamily/Winged helix DNA-binding domain"/>
    <property type="match status" value="1"/>
</dbReference>
<comment type="subcellular location">
    <subcellularLocation>
        <location evidence="1">Cytoplasm</location>
    </subcellularLocation>
</comment>
<dbReference type="InterPro" id="IPR000795">
    <property type="entry name" value="T_Tr_GTP-bd_dom"/>
</dbReference>
<keyword evidence="5" id="KW-0342">GTP-binding</keyword>
<dbReference type="InterPro" id="IPR031157">
    <property type="entry name" value="G_TR_CS"/>
</dbReference>
<dbReference type="SUPFAM" id="SSF46785">
    <property type="entry name" value="Winged helix' DNA-binding domain"/>
    <property type="match status" value="1"/>
</dbReference>
<dbReference type="InterPro" id="IPR027417">
    <property type="entry name" value="P-loop_NTPase"/>
</dbReference>
<dbReference type="CDD" id="cd04171">
    <property type="entry name" value="SelB"/>
    <property type="match status" value="1"/>
</dbReference>
<evidence type="ECO:0000256" key="3">
    <source>
        <dbReference type="ARBA" id="ARBA00022741"/>
    </source>
</evidence>
<protein>
    <submittedName>
        <fullName evidence="7">Selenocysteine-specific translation elongation factor</fullName>
    </submittedName>
</protein>
<keyword evidence="4" id="KW-0648">Protein biosynthesis</keyword>
<dbReference type="NCBIfam" id="TIGR00475">
    <property type="entry name" value="selB"/>
    <property type="match status" value="1"/>
</dbReference>
<dbReference type="Gene3D" id="2.40.30.10">
    <property type="entry name" value="Translation factors"/>
    <property type="match status" value="1"/>
</dbReference>
<name>A0ABW5E0V5_9BACT</name>
<keyword evidence="2" id="KW-0963">Cytoplasm</keyword>
<evidence type="ECO:0000256" key="4">
    <source>
        <dbReference type="ARBA" id="ARBA00022917"/>
    </source>
</evidence>
<evidence type="ECO:0000259" key="6">
    <source>
        <dbReference type="PROSITE" id="PS51722"/>
    </source>
</evidence>
<keyword evidence="3" id="KW-0547">Nucleotide-binding</keyword>
<keyword evidence="8" id="KW-1185">Reference proteome</keyword>
<comment type="caution">
    <text evidence="7">The sequence shown here is derived from an EMBL/GenBank/DDBJ whole genome shotgun (WGS) entry which is preliminary data.</text>
</comment>
<dbReference type="InterPro" id="IPR009001">
    <property type="entry name" value="Transl_elong_EF1A/Init_IF2_C"/>
</dbReference>
<evidence type="ECO:0000313" key="7">
    <source>
        <dbReference type="EMBL" id="MFD2275977.1"/>
    </source>
</evidence>
<dbReference type="RefSeq" id="WP_377095509.1">
    <property type="nucleotide sequence ID" value="NZ_JBHSJM010000001.1"/>
</dbReference>
<dbReference type="InterPro" id="IPR057335">
    <property type="entry name" value="Beta-barrel_SelB"/>
</dbReference>
<evidence type="ECO:0000313" key="8">
    <source>
        <dbReference type="Proteomes" id="UP001597297"/>
    </source>
</evidence>
<dbReference type="InterPro" id="IPR015191">
    <property type="entry name" value="SelB_WHD4"/>
</dbReference>
<evidence type="ECO:0000256" key="5">
    <source>
        <dbReference type="ARBA" id="ARBA00023134"/>
    </source>
</evidence>
<dbReference type="Proteomes" id="UP001597297">
    <property type="component" value="Unassembled WGS sequence"/>
</dbReference>
<dbReference type="NCBIfam" id="TIGR00231">
    <property type="entry name" value="small_GTP"/>
    <property type="match status" value="1"/>
</dbReference>
<accession>A0ABW5E0V5</accession>
<feature type="domain" description="Tr-type G" evidence="6">
    <location>
        <begin position="1"/>
        <end position="172"/>
    </location>
</feature>
<gene>
    <name evidence="7" type="primary">selB</name>
    <name evidence="7" type="ORF">ACFSQZ_05820</name>
</gene>
<dbReference type="SUPFAM" id="SSF50447">
    <property type="entry name" value="Translation proteins"/>
    <property type="match status" value="1"/>
</dbReference>
<dbReference type="SUPFAM" id="SSF50465">
    <property type="entry name" value="EF-Tu/eEF-1alpha/eIF2-gamma C-terminal domain"/>
    <property type="match status" value="1"/>
</dbReference>
<dbReference type="InterPro" id="IPR004535">
    <property type="entry name" value="Transl_elong_SelB"/>
</dbReference>
<reference evidence="8" key="1">
    <citation type="journal article" date="2019" name="Int. J. Syst. Evol. Microbiol.">
        <title>The Global Catalogue of Microorganisms (GCM) 10K type strain sequencing project: providing services to taxonomists for standard genome sequencing and annotation.</title>
        <authorList>
            <consortium name="The Broad Institute Genomics Platform"/>
            <consortium name="The Broad Institute Genome Sequencing Center for Infectious Disease"/>
            <person name="Wu L."/>
            <person name="Ma J."/>
        </authorList>
    </citation>
    <scope>NUCLEOTIDE SEQUENCE [LARGE SCALE GENOMIC DNA]</scope>
    <source>
        <strain evidence="8">JCM 16545</strain>
    </source>
</reference>
<dbReference type="Gene3D" id="3.40.50.300">
    <property type="entry name" value="P-loop containing nucleotide triphosphate hydrolases"/>
    <property type="match status" value="1"/>
</dbReference>